<dbReference type="Pfam" id="PF20511">
    <property type="entry name" value="PMI_typeI_cat"/>
    <property type="match status" value="1"/>
</dbReference>
<feature type="binding site" evidence="13">
    <location>
        <position position="254"/>
    </location>
    <ligand>
        <name>Zn(2+)</name>
        <dbReference type="ChEBI" id="CHEBI:29105"/>
    </ligand>
</feature>
<dbReference type="PANTHER" id="PTHR10309:SF0">
    <property type="entry name" value="MANNOSE-6-PHOSPHATE ISOMERASE"/>
    <property type="match status" value="1"/>
</dbReference>
<dbReference type="GO" id="GO:0008270">
    <property type="term" value="F:zinc ion binding"/>
    <property type="evidence" value="ECO:0007669"/>
    <property type="project" value="InterPro"/>
</dbReference>
<dbReference type="NCBIfam" id="TIGR00218">
    <property type="entry name" value="manA"/>
    <property type="match status" value="1"/>
</dbReference>
<evidence type="ECO:0000313" key="19">
    <source>
        <dbReference type="Proteomes" id="UP001210925"/>
    </source>
</evidence>
<dbReference type="InterPro" id="IPR046458">
    <property type="entry name" value="PMI_typeI_hel"/>
</dbReference>
<dbReference type="InterPro" id="IPR016305">
    <property type="entry name" value="Mannose-6-P_Isomerase"/>
</dbReference>
<evidence type="ECO:0000256" key="4">
    <source>
        <dbReference type="ARBA" id="ARBA00010772"/>
    </source>
</evidence>
<evidence type="ECO:0000256" key="3">
    <source>
        <dbReference type="ARBA" id="ARBA00004666"/>
    </source>
</evidence>
<evidence type="ECO:0000256" key="14">
    <source>
        <dbReference type="RuleBase" id="RU004189"/>
    </source>
</evidence>
<comment type="cofactor">
    <cofactor evidence="13">
        <name>Zn(2+)</name>
        <dbReference type="ChEBI" id="CHEBI:29105"/>
    </cofactor>
    <text evidence="13">Binds 1 zinc ion per subunit.</text>
</comment>
<feature type="binding site" evidence="13">
    <location>
        <position position="98"/>
    </location>
    <ligand>
        <name>Zn(2+)</name>
        <dbReference type="ChEBI" id="CHEBI:29105"/>
    </ligand>
</feature>
<comment type="pathway">
    <text evidence="3">Nucleotide-sugar biosynthesis; GDP-alpha-D-mannose biosynthesis; alpha-D-mannose 1-phosphate from D-fructose 6-phosphate: step 1/2.</text>
</comment>
<dbReference type="Gene3D" id="1.10.441.10">
    <property type="entry name" value="Phosphomannose Isomerase, domain 2"/>
    <property type="match status" value="1"/>
</dbReference>
<dbReference type="Proteomes" id="UP001210925">
    <property type="component" value="Unassembled WGS sequence"/>
</dbReference>
<dbReference type="GO" id="GO:0005829">
    <property type="term" value="C:cytosol"/>
    <property type="evidence" value="ECO:0007669"/>
    <property type="project" value="TreeGrafter"/>
</dbReference>
<gene>
    <name evidence="18" type="ORF">HK103_000129</name>
</gene>
<dbReference type="Pfam" id="PF01238">
    <property type="entry name" value="PMI_typeI_C"/>
    <property type="match status" value="1"/>
</dbReference>
<keyword evidence="19" id="KW-1185">Reference proteome</keyword>
<dbReference type="CDD" id="cd07011">
    <property type="entry name" value="cupin_PMI_type_I_N"/>
    <property type="match status" value="1"/>
</dbReference>
<dbReference type="Pfam" id="PF20512">
    <property type="entry name" value="PMI_typeI_hel"/>
    <property type="match status" value="1"/>
</dbReference>
<dbReference type="InterPro" id="IPR014710">
    <property type="entry name" value="RmlC-like_jellyroll"/>
</dbReference>
<dbReference type="InterPro" id="IPR046457">
    <property type="entry name" value="PMI_typeI_cat"/>
</dbReference>
<evidence type="ECO:0000256" key="8">
    <source>
        <dbReference type="ARBA" id="ARBA00022833"/>
    </source>
</evidence>
<keyword evidence="7 13" id="KW-0479">Metal-binding</keyword>
<organism evidence="18 19">
    <name type="scientific">Boothiomyces macroporosus</name>
    <dbReference type="NCBI Taxonomy" id="261099"/>
    <lineage>
        <taxon>Eukaryota</taxon>
        <taxon>Fungi</taxon>
        <taxon>Fungi incertae sedis</taxon>
        <taxon>Chytridiomycota</taxon>
        <taxon>Chytridiomycota incertae sedis</taxon>
        <taxon>Chytridiomycetes</taxon>
        <taxon>Rhizophydiales</taxon>
        <taxon>Terramycetaceae</taxon>
        <taxon>Boothiomyces</taxon>
    </lineage>
</organism>
<feature type="domain" description="Phosphomannose isomerase type I helical insertion" evidence="17">
    <location>
        <begin position="174"/>
        <end position="235"/>
    </location>
</feature>
<evidence type="ECO:0000256" key="7">
    <source>
        <dbReference type="ARBA" id="ARBA00022723"/>
    </source>
</evidence>
<dbReference type="PANTHER" id="PTHR10309">
    <property type="entry name" value="MANNOSE-6-PHOSPHATE ISOMERASE"/>
    <property type="match status" value="1"/>
</dbReference>
<feature type="binding site" evidence="13">
    <location>
        <position position="125"/>
    </location>
    <ligand>
        <name>Zn(2+)</name>
        <dbReference type="ChEBI" id="CHEBI:29105"/>
    </ligand>
</feature>
<dbReference type="EMBL" id="JADGKB010000001">
    <property type="protein sequence ID" value="KAJ3262600.1"/>
    <property type="molecule type" value="Genomic_DNA"/>
</dbReference>
<dbReference type="InterPro" id="IPR018050">
    <property type="entry name" value="Pmannose_isomerase-type1_CS"/>
</dbReference>
<keyword evidence="9" id="KW-0413">Isomerase</keyword>
<dbReference type="InterPro" id="IPR011051">
    <property type="entry name" value="RmlC_Cupin_sf"/>
</dbReference>
<evidence type="ECO:0000256" key="12">
    <source>
        <dbReference type="PIRSR" id="PIRSR001480-1"/>
    </source>
</evidence>
<feature type="domain" description="Phosphomannose isomerase type I catalytic" evidence="16">
    <location>
        <begin position="2"/>
        <end position="142"/>
    </location>
</feature>
<comment type="similarity">
    <text evidence="4 14">Belongs to the mannose-6-phosphate isomerase type 1 family.</text>
</comment>
<evidence type="ECO:0000256" key="5">
    <source>
        <dbReference type="ARBA" id="ARBA00011956"/>
    </source>
</evidence>
<dbReference type="CDD" id="cd02208">
    <property type="entry name" value="cupin_RmlC-like"/>
    <property type="match status" value="1"/>
</dbReference>
<reference evidence="18" key="1">
    <citation type="submission" date="2020-05" db="EMBL/GenBank/DDBJ databases">
        <title>Phylogenomic resolution of chytrid fungi.</title>
        <authorList>
            <person name="Stajich J.E."/>
            <person name="Amses K."/>
            <person name="Simmons R."/>
            <person name="Seto K."/>
            <person name="Myers J."/>
            <person name="Bonds A."/>
            <person name="Quandt C.A."/>
            <person name="Barry K."/>
            <person name="Liu P."/>
            <person name="Grigoriev I."/>
            <person name="Longcore J.E."/>
            <person name="James T.Y."/>
        </authorList>
    </citation>
    <scope>NUCLEOTIDE SEQUENCE</scope>
    <source>
        <strain evidence="18">PLAUS21</strain>
    </source>
</reference>
<dbReference type="InterPro" id="IPR001250">
    <property type="entry name" value="Man6P_Isoase-1"/>
</dbReference>
<evidence type="ECO:0000256" key="10">
    <source>
        <dbReference type="ARBA" id="ARBA00029741"/>
    </source>
</evidence>
<comment type="caution">
    <text evidence="18">The sequence shown here is derived from an EMBL/GenBank/DDBJ whole genome shotgun (WGS) entry which is preliminary data.</text>
</comment>
<dbReference type="PIRSF" id="PIRSF001480">
    <property type="entry name" value="Mannose-6-phosphate_isomerase"/>
    <property type="match status" value="1"/>
</dbReference>
<dbReference type="SUPFAM" id="SSF51182">
    <property type="entry name" value="RmlC-like cupins"/>
    <property type="match status" value="1"/>
</dbReference>
<feature type="binding site" evidence="13">
    <location>
        <position position="100"/>
    </location>
    <ligand>
        <name>Zn(2+)</name>
        <dbReference type="ChEBI" id="CHEBI:29105"/>
    </ligand>
</feature>
<evidence type="ECO:0000256" key="11">
    <source>
        <dbReference type="ARBA" id="ARBA00030762"/>
    </source>
</evidence>
<evidence type="ECO:0000259" key="15">
    <source>
        <dbReference type="Pfam" id="PF01238"/>
    </source>
</evidence>
<protein>
    <recommendedName>
        <fullName evidence="6">Mannose-6-phosphate isomerase</fullName>
        <ecNumber evidence="5">5.3.1.8</ecNumber>
    </recommendedName>
    <alternativeName>
        <fullName evidence="10">Phosphohexomutase</fullName>
    </alternativeName>
    <alternativeName>
        <fullName evidence="11">Phosphomannose isomerase</fullName>
    </alternativeName>
</protein>
<dbReference type="InterPro" id="IPR046456">
    <property type="entry name" value="PMI_typeI_C"/>
</dbReference>
<feature type="active site" evidence="12">
    <location>
        <position position="273"/>
    </location>
</feature>
<evidence type="ECO:0000259" key="16">
    <source>
        <dbReference type="Pfam" id="PF20511"/>
    </source>
</evidence>
<dbReference type="AlphaFoldDB" id="A0AAD5Y8X2"/>
<keyword evidence="8 13" id="KW-0862">Zinc</keyword>
<evidence type="ECO:0000256" key="2">
    <source>
        <dbReference type="ARBA" id="ARBA00002564"/>
    </source>
</evidence>
<feature type="domain" description="Phosphomannose isomerase type I C-terminal" evidence="15">
    <location>
        <begin position="314"/>
        <end position="352"/>
    </location>
</feature>
<evidence type="ECO:0000313" key="18">
    <source>
        <dbReference type="EMBL" id="KAJ3262600.1"/>
    </source>
</evidence>
<dbReference type="GO" id="GO:0009298">
    <property type="term" value="P:GDP-mannose biosynthetic process"/>
    <property type="evidence" value="ECO:0007669"/>
    <property type="project" value="InterPro"/>
</dbReference>
<evidence type="ECO:0000256" key="13">
    <source>
        <dbReference type="PIRSR" id="PIRSR001480-2"/>
    </source>
</evidence>
<dbReference type="Gene3D" id="2.60.120.10">
    <property type="entry name" value="Jelly Rolls"/>
    <property type="match status" value="2"/>
</dbReference>
<comment type="function">
    <text evidence="2">Involved in the synthesis of the GDP-mannose and dolichol-phosphate-mannose required for a number of critical mannosyl transfer reactions.</text>
</comment>
<dbReference type="PROSITE" id="PS00965">
    <property type="entry name" value="PMI_I_1"/>
    <property type="match status" value="1"/>
</dbReference>
<proteinExistence type="inferred from homology"/>
<evidence type="ECO:0000256" key="9">
    <source>
        <dbReference type="ARBA" id="ARBA00023235"/>
    </source>
</evidence>
<dbReference type="GO" id="GO:0005975">
    <property type="term" value="P:carbohydrate metabolic process"/>
    <property type="evidence" value="ECO:0007669"/>
    <property type="project" value="InterPro"/>
</dbReference>
<evidence type="ECO:0000259" key="17">
    <source>
        <dbReference type="Pfam" id="PF20512"/>
    </source>
</evidence>
<comment type="catalytic activity">
    <reaction evidence="1">
        <text>D-mannose 6-phosphate = D-fructose 6-phosphate</text>
        <dbReference type="Rhea" id="RHEA:12356"/>
        <dbReference type="ChEBI" id="CHEBI:58735"/>
        <dbReference type="ChEBI" id="CHEBI:61527"/>
        <dbReference type="EC" id="5.3.1.8"/>
    </reaction>
</comment>
<name>A0AAD5Y8X2_9FUNG</name>
<dbReference type="PRINTS" id="PR00714">
    <property type="entry name" value="MAN6PISMRASE"/>
</dbReference>
<dbReference type="GO" id="GO:0004476">
    <property type="term" value="F:mannose-6-phosphate isomerase activity"/>
    <property type="evidence" value="ECO:0007669"/>
    <property type="project" value="UniProtKB-EC"/>
</dbReference>
<accession>A0AAD5Y8X2</accession>
<sequence>MQAITGTTQSYDWGKLGDVSQVAKLASANGLVPDISKPYAELWMGTHPNGPSTITGSATTLKSLLNKQTLSPGIYEKYNGDLPFLFKVLSIRKALSIQAHPDKILAAKLHAERPDIYKDGNHKPEMAIALTEFEAFIAFRPLEEIAQHLKEYPEFRDLVGQAGIDFTVSSDVAKNKESLKKLFHALQTSTQEQITEAIRKLISRIHTSTKPLDQLLCRLDSQFKNDVGTFCAFLLNYVTLKPGEAIFLAANEPHAYLSGDCIECMAASDNVVRSGLTPKYKDVDTLVSMLTYNYGSANKQILTGEQVTKQTKEYNPPIEEFSIYQTVLDNQNELQAGVQGPSIIIVVNGNGTFAGDKEFQAKPGTILFVPSGMEINVKSFGADKLIFYRAFCELPTSRM</sequence>
<dbReference type="EC" id="5.3.1.8" evidence="5"/>
<evidence type="ECO:0000256" key="1">
    <source>
        <dbReference type="ARBA" id="ARBA00000757"/>
    </source>
</evidence>
<evidence type="ECO:0000256" key="6">
    <source>
        <dbReference type="ARBA" id="ARBA00018236"/>
    </source>
</evidence>